<keyword evidence="2" id="KW-0863">Zinc-finger</keyword>
<feature type="compositionally biased region" description="Basic and acidic residues" evidence="4">
    <location>
        <begin position="295"/>
        <end position="306"/>
    </location>
</feature>
<feature type="compositionally biased region" description="Gly residues" evidence="4">
    <location>
        <begin position="141"/>
        <end position="150"/>
    </location>
</feature>
<feature type="compositionally biased region" description="Polar residues" evidence="4">
    <location>
        <begin position="52"/>
        <end position="66"/>
    </location>
</feature>
<name>A0A9W7LAZ5_9STRA</name>
<evidence type="ECO:0000256" key="2">
    <source>
        <dbReference type="ARBA" id="ARBA00022771"/>
    </source>
</evidence>
<evidence type="ECO:0000313" key="7">
    <source>
        <dbReference type="Proteomes" id="UP001165065"/>
    </source>
</evidence>
<dbReference type="AlphaFoldDB" id="A0A9W7LAZ5"/>
<organism evidence="6 7">
    <name type="scientific">Triparma columacea</name>
    <dbReference type="NCBI Taxonomy" id="722753"/>
    <lineage>
        <taxon>Eukaryota</taxon>
        <taxon>Sar</taxon>
        <taxon>Stramenopiles</taxon>
        <taxon>Ochrophyta</taxon>
        <taxon>Bolidophyceae</taxon>
        <taxon>Parmales</taxon>
        <taxon>Triparmaceae</taxon>
        <taxon>Triparma</taxon>
    </lineage>
</organism>
<evidence type="ECO:0000259" key="5">
    <source>
        <dbReference type="PROSITE" id="PS01358"/>
    </source>
</evidence>
<reference evidence="7" key="1">
    <citation type="journal article" date="2023" name="Commun. Biol.">
        <title>Genome analysis of Parmales, the sister group of diatoms, reveals the evolutionary specialization of diatoms from phago-mixotrophs to photoautotrophs.</title>
        <authorList>
            <person name="Ban H."/>
            <person name="Sato S."/>
            <person name="Yoshikawa S."/>
            <person name="Yamada K."/>
            <person name="Nakamura Y."/>
            <person name="Ichinomiya M."/>
            <person name="Sato N."/>
            <person name="Blanc-Mathieu R."/>
            <person name="Endo H."/>
            <person name="Kuwata A."/>
            <person name="Ogata H."/>
        </authorList>
    </citation>
    <scope>NUCLEOTIDE SEQUENCE [LARGE SCALE GENOMIC DNA]</scope>
</reference>
<feature type="compositionally biased region" description="Polar residues" evidence="4">
    <location>
        <begin position="244"/>
        <end position="253"/>
    </location>
</feature>
<accession>A0A9W7LAZ5</accession>
<keyword evidence="7" id="KW-1185">Reference proteome</keyword>
<dbReference type="InterPro" id="IPR001876">
    <property type="entry name" value="Znf_RanBP2"/>
</dbReference>
<proteinExistence type="predicted"/>
<keyword evidence="1" id="KW-0479">Metal-binding</keyword>
<sequence>MNLLQAPKFVDENAPNTFEPQRVLKSKQEANPSVAPISFQSPPRRGALRDASVTSSKKTPVRSSPLRQYDTRSSAKKARRVEDAEVEEEEENDIQLNDCVTVTNGTYAGRIGLVKGITDRTFKLSINGKLTGNIPKTSVVKGGGGAGGGVQKKITDSLFFKPEAQPPTGPTPKKRRRRSTGGGDVEDLEESVLEKCIPPQPTRTPGKKRTSEEAEVGLEEEVRNLNLGGGGGEGEENETPNVGKSRSANNKTPLKSCFKSPTKVFSAKVASHSTSPSDSEGGPSSSSSSSYDPTPRQRRDPLHESFHGVQVWKGKGLNPRVKNKIAEWKQRYARPVEDEEREGEEGDDGEGREERKQLVKAGMEVRGGWGKWPKEEDIFDGSFSNSVPGCTSQDQGSDLVVVTRDDKGALPEEFESGEAWKCITCLTDNDVTMVKCGCCDRRRLR</sequence>
<feature type="region of interest" description="Disordered" evidence="4">
    <location>
        <begin position="1"/>
        <end position="93"/>
    </location>
</feature>
<protein>
    <recommendedName>
        <fullName evidence="5">RanBP2-type domain-containing protein</fullName>
    </recommendedName>
</protein>
<feature type="compositionally biased region" description="Acidic residues" evidence="4">
    <location>
        <begin position="337"/>
        <end position="351"/>
    </location>
</feature>
<dbReference type="GO" id="GO:0008270">
    <property type="term" value="F:zinc ion binding"/>
    <property type="evidence" value="ECO:0007669"/>
    <property type="project" value="UniProtKB-KW"/>
</dbReference>
<feature type="compositionally biased region" description="Basic and acidic residues" evidence="4">
    <location>
        <begin position="324"/>
        <end position="336"/>
    </location>
</feature>
<keyword evidence="3" id="KW-0862">Zinc</keyword>
<evidence type="ECO:0000256" key="3">
    <source>
        <dbReference type="ARBA" id="ARBA00022833"/>
    </source>
</evidence>
<dbReference type="OrthoDB" id="10626910at2759"/>
<evidence type="ECO:0000256" key="1">
    <source>
        <dbReference type="ARBA" id="ARBA00022723"/>
    </source>
</evidence>
<evidence type="ECO:0000313" key="6">
    <source>
        <dbReference type="EMBL" id="GMI42831.1"/>
    </source>
</evidence>
<feature type="compositionally biased region" description="Low complexity" evidence="4">
    <location>
        <begin position="273"/>
        <end position="294"/>
    </location>
</feature>
<gene>
    <name evidence="6" type="ORF">TrCOL_g4917</name>
</gene>
<feature type="domain" description="RanBP2-type" evidence="5">
    <location>
        <begin position="420"/>
        <end position="439"/>
    </location>
</feature>
<evidence type="ECO:0000256" key="4">
    <source>
        <dbReference type="SAM" id="MobiDB-lite"/>
    </source>
</evidence>
<dbReference type="Proteomes" id="UP001165065">
    <property type="component" value="Unassembled WGS sequence"/>
</dbReference>
<dbReference type="PROSITE" id="PS01358">
    <property type="entry name" value="ZF_RANBP2_1"/>
    <property type="match status" value="1"/>
</dbReference>
<comment type="caution">
    <text evidence="6">The sequence shown here is derived from an EMBL/GenBank/DDBJ whole genome shotgun (WGS) entry which is preliminary data.</text>
</comment>
<feature type="region of interest" description="Disordered" evidence="4">
    <location>
        <begin position="140"/>
        <end position="355"/>
    </location>
</feature>
<dbReference type="EMBL" id="BRYA01000182">
    <property type="protein sequence ID" value="GMI42831.1"/>
    <property type="molecule type" value="Genomic_DNA"/>
</dbReference>
<feature type="compositionally biased region" description="Acidic residues" evidence="4">
    <location>
        <begin position="84"/>
        <end position="93"/>
    </location>
</feature>